<dbReference type="GO" id="GO:0046872">
    <property type="term" value="F:metal ion binding"/>
    <property type="evidence" value="ECO:0007669"/>
    <property type="project" value="UniProtKB-KW"/>
</dbReference>
<dbReference type="EMBL" id="CP066026">
    <property type="protein sequence ID" value="QQB87489.1"/>
    <property type="molecule type" value="Genomic_DNA"/>
</dbReference>
<feature type="transmembrane region" description="Helical" evidence="10">
    <location>
        <begin position="422"/>
        <end position="445"/>
    </location>
</feature>
<evidence type="ECO:0000313" key="16">
    <source>
        <dbReference type="Proteomes" id="UP000250358"/>
    </source>
</evidence>
<dbReference type="PANTHER" id="PTHR31632">
    <property type="entry name" value="IRON TRANSPORTER FTH1"/>
    <property type="match status" value="1"/>
</dbReference>
<feature type="transmembrane region" description="Helical" evidence="10">
    <location>
        <begin position="531"/>
        <end position="553"/>
    </location>
</feature>
<accession>A0A246KG21</accession>
<feature type="transmembrane region" description="Helical" evidence="10">
    <location>
        <begin position="565"/>
        <end position="587"/>
    </location>
</feature>
<keyword evidence="7 9" id="KW-0408">Iron</keyword>
<name>A0A246KG21_BREDI</name>
<dbReference type="KEGG" id="bdm:EQG53_12615"/>
<dbReference type="PANTHER" id="PTHR31632:SF2">
    <property type="entry name" value="PLASMA MEMBRANE IRON PERMEASE"/>
    <property type="match status" value="1"/>
</dbReference>
<proteinExistence type="inferred from homology"/>
<dbReference type="RefSeq" id="WP_040345455.1">
    <property type="nucleotide sequence ID" value="NZ_BJNC01000009.1"/>
</dbReference>
<dbReference type="Proteomes" id="UP000596117">
    <property type="component" value="Chromosome"/>
</dbReference>
<evidence type="ECO:0000259" key="12">
    <source>
        <dbReference type="PROSITE" id="PS51007"/>
    </source>
</evidence>
<reference evidence="14 18" key="3">
    <citation type="submission" date="2020-12" db="EMBL/GenBank/DDBJ databases">
        <title>FDA dAtabase for Regulatory Grade micrObial Sequences (FDA-ARGOS): Supporting development and validation of Infectious Disease Dx tests.</title>
        <authorList>
            <person name="Kerrigan L."/>
            <person name="Long C."/>
            <person name="Tallon L."/>
            <person name="Sadzewicz L."/>
            <person name="Zhao X."/>
            <person name="Boylan J."/>
            <person name="Ott S."/>
            <person name="Bowen H."/>
            <person name="Vavikolanu K."/>
            <person name="Mehta A."/>
            <person name="Aluvathingal J."/>
            <person name="Nadendla S."/>
            <person name="Yan Y."/>
            <person name="Sichtig H."/>
        </authorList>
    </citation>
    <scope>NUCLEOTIDE SEQUENCE [LARGE SCALE GENOMIC DNA]</scope>
    <source>
        <strain evidence="14 18">FDAARGOS_1026</strain>
    </source>
</reference>
<evidence type="ECO:0000256" key="2">
    <source>
        <dbReference type="ARBA" id="ARBA00008333"/>
    </source>
</evidence>
<evidence type="ECO:0000313" key="14">
    <source>
        <dbReference type="EMBL" id="QQB87489.1"/>
    </source>
</evidence>
<organism evidence="15 16">
    <name type="scientific">Brevundimonas diminuta</name>
    <name type="common">Pseudomonas diminuta</name>
    <dbReference type="NCBI Taxonomy" id="293"/>
    <lineage>
        <taxon>Bacteria</taxon>
        <taxon>Pseudomonadati</taxon>
        <taxon>Pseudomonadota</taxon>
        <taxon>Alphaproteobacteria</taxon>
        <taxon>Caulobacterales</taxon>
        <taxon>Caulobacteraceae</taxon>
        <taxon>Brevundimonas</taxon>
    </lineage>
</organism>
<evidence type="ECO:0000313" key="17">
    <source>
        <dbReference type="Proteomes" id="UP000287388"/>
    </source>
</evidence>
<evidence type="ECO:0000256" key="8">
    <source>
        <dbReference type="ARBA" id="ARBA00023136"/>
    </source>
</evidence>
<protein>
    <submittedName>
        <fullName evidence="13">C-type cytochrome</fullName>
    </submittedName>
    <submittedName>
        <fullName evidence="14">Cytochrome c/FTR1 family iron permease</fullName>
    </submittedName>
    <submittedName>
        <fullName evidence="15">Ferrous iron uptake protein</fullName>
    </submittedName>
</protein>
<dbReference type="InterPro" id="IPR036909">
    <property type="entry name" value="Cyt_c-like_dom_sf"/>
</dbReference>
<evidence type="ECO:0000256" key="6">
    <source>
        <dbReference type="ARBA" id="ARBA00022989"/>
    </source>
</evidence>
<reference evidence="15 16" key="1">
    <citation type="submission" date="2018-06" db="EMBL/GenBank/DDBJ databases">
        <authorList>
            <consortium name="Pathogen Informatics"/>
            <person name="Doyle S."/>
        </authorList>
    </citation>
    <scope>NUCLEOTIDE SEQUENCE [LARGE SCALE GENOMIC DNA]</scope>
    <source>
        <strain evidence="15 16">NCTC11165</strain>
    </source>
</reference>
<evidence type="ECO:0000256" key="10">
    <source>
        <dbReference type="SAM" id="Phobius"/>
    </source>
</evidence>
<feature type="chain" id="PRO_5044569885" evidence="11">
    <location>
        <begin position="23"/>
        <end position="644"/>
    </location>
</feature>
<evidence type="ECO:0000256" key="9">
    <source>
        <dbReference type="PROSITE-ProRule" id="PRU00433"/>
    </source>
</evidence>
<evidence type="ECO:0000256" key="11">
    <source>
        <dbReference type="SAM" id="SignalP"/>
    </source>
</evidence>
<dbReference type="InterPro" id="IPR009056">
    <property type="entry name" value="Cyt_c-like_dom"/>
</dbReference>
<evidence type="ECO:0000256" key="5">
    <source>
        <dbReference type="ARBA" id="ARBA00022723"/>
    </source>
</evidence>
<dbReference type="Proteomes" id="UP000250358">
    <property type="component" value="Unassembled WGS sequence"/>
</dbReference>
<dbReference type="Pfam" id="PF03239">
    <property type="entry name" value="FTR1"/>
    <property type="match status" value="1"/>
</dbReference>
<dbReference type="GO" id="GO:0020037">
    <property type="term" value="F:heme binding"/>
    <property type="evidence" value="ECO:0007669"/>
    <property type="project" value="InterPro"/>
</dbReference>
<dbReference type="GO" id="GO:0015093">
    <property type="term" value="F:ferrous iron transmembrane transporter activity"/>
    <property type="evidence" value="ECO:0007669"/>
    <property type="project" value="TreeGrafter"/>
</dbReference>
<evidence type="ECO:0000313" key="13">
    <source>
        <dbReference type="EMBL" id="QAT15126.1"/>
    </source>
</evidence>
<keyword evidence="11" id="KW-0732">Signal</keyword>
<evidence type="ECO:0000256" key="7">
    <source>
        <dbReference type="ARBA" id="ARBA00023004"/>
    </source>
</evidence>
<dbReference type="GeneID" id="56576957"/>
<keyword evidence="18" id="KW-1185">Reference proteome</keyword>
<reference evidence="13 17" key="2">
    <citation type="submission" date="2019-01" db="EMBL/GenBank/DDBJ databases">
        <title>Brevundimonas diminuta Genome sequencing and assembly.</title>
        <authorList>
            <person name="Chen H."/>
        </authorList>
    </citation>
    <scope>NUCLEOTIDE SEQUENCE [LARGE SCALE GENOMIC DNA]</scope>
    <source>
        <strain evidence="13">ATCC</strain>
        <strain evidence="17">ATCC(B) 19146</strain>
    </source>
</reference>
<dbReference type="GO" id="GO:0033573">
    <property type="term" value="C:high-affinity iron permease complex"/>
    <property type="evidence" value="ECO:0007669"/>
    <property type="project" value="InterPro"/>
</dbReference>
<comment type="similarity">
    <text evidence="2">Belongs to the oxidase-dependent Fe transporter (OFeT) (TC 9.A.10.1) family.</text>
</comment>
<dbReference type="EMBL" id="UAQM01000006">
    <property type="protein sequence ID" value="SPU43867.1"/>
    <property type="molecule type" value="Genomic_DNA"/>
</dbReference>
<dbReference type="Pfam" id="PF13442">
    <property type="entry name" value="Cytochrome_CBB3"/>
    <property type="match status" value="1"/>
</dbReference>
<dbReference type="Proteomes" id="UP000287388">
    <property type="component" value="Chromosome"/>
</dbReference>
<evidence type="ECO:0000313" key="18">
    <source>
        <dbReference type="Proteomes" id="UP000596117"/>
    </source>
</evidence>
<feature type="domain" description="Cytochrome c" evidence="12">
    <location>
        <begin position="130"/>
        <end position="274"/>
    </location>
</feature>
<dbReference type="GO" id="GO:0009055">
    <property type="term" value="F:electron transfer activity"/>
    <property type="evidence" value="ECO:0007669"/>
    <property type="project" value="InterPro"/>
</dbReference>
<keyword evidence="4 10" id="KW-0812">Transmembrane</keyword>
<dbReference type="PROSITE" id="PS51007">
    <property type="entry name" value="CYTC"/>
    <property type="match status" value="1"/>
</dbReference>
<dbReference type="InterPro" id="IPR004923">
    <property type="entry name" value="FTR1/Fip1/EfeU"/>
</dbReference>
<keyword evidence="3 9" id="KW-0349">Heme</keyword>
<dbReference type="AlphaFoldDB" id="A0A246KG21"/>
<comment type="subcellular location">
    <subcellularLocation>
        <location evidence="1">Membrane</location>
        <topology evidence="1">Multi-pass membrane protein</topology>
    </subcellularLocation>
</comment>
<evidence type="ECO:0000256" key="1">
    <source>
        <dbReference type="ARBA" id="ARBA00004141"/>
    </source>
</evidence>
<evidence type="ECO:0000313" key="15">
    <source>
        <dbReference type="EMBL" id="SPU43867.1"/>
    </source>
</evidence>
<evidence type="ECO:0000256" key="3">
    <source>
        <dbReference type="ARBA" id="ARBA00022617"/>
    </source>
</evidence>
<sequence>MRPLLSLFVLLLTLGMTAPALAQTASASEAQVAWRLLDYVGVDYAGAVENGQVTNPAEYGEMVEFSSQILTRLEALPSTSSKADLVRDAVALQDAIRNKSDPRTVAGQAKTLAGAVLAAYPSPLAPSFPPDLAKGAALYDAQCAVCHGATGRADGAGAQGLDPAPIAFADVERARQRSVFGLYQVIDQGLDGTAMASFSHLPAEDRWALAFYVGRFAFTDAEAVEGQRLWESDPAIRTVYPDLAAVTQASPAELAARIGETKARAVTAYLRRHPEAAARPKGATLTLARTRLAESEAAYRRGDRKAATDLALSAYLDGVEPVEPALGARDTALLRRIETAMTDLRVSISKGAAETKVADRIARLNALFDTAERALAPQKADNLASFIGAFTILLREGLEALLIVVAMIAFLRKADRPEVLRYVHGGWVAALVAGGATWAAATFFISISGASRELTEGFGSLLAAVVLVSVGIWMHGKSHADAWQTYIRDKLSKALSKRSAWFLFLLAFVVVYREVFETILFYAAIWSQGGHVGMLAGALTAVAILAFAAWALLAYSKHLPIGRFFSLSSILMAVLSVVLVGKGVAALQEAGWLDVHPITWAPRIEILGIYPTVEGVGVQLLTLVVLVIGFARTSGSKRQGSAKA</sequence>
<keyword evidence="5 9" id="KW-0479">Metal-binding</keyword>
<feature type="transmembrane region" description="Helical" evidence="10">
    <location>
        <begin position="383"/>
        <end position="410"/>
    </location>
</feature>
<feature type="transmembrane region" description="Helical" evidence="10">
    <location>
        <begin position="607"/>
        <end position="631"/>
    </location>
</feature>
<dbReference type="Gene3D" id="1.10.760.10">
    <property type="entry name" value="Cytochrome c-like domain"/>
    <property type="match status" value="1"/>
</dbReference>
<feature type="transmembrane region" description="Helical" evidence="10">
    <location>
        <begin position="500"/>
        <end position="525"/>
    </location>
</feature>
<dbReference type="EMBL" id="CP035093">
    <property type="protein sequence ID" value="QAT15126.1"/>
    <property type="molecule type" value="Genomic_DNA"/>
</dbReference>
<keyword evidence="8 10" id="KW-0472">Membrane</keyword>
<keyword evidence="6 10" id="KW-1133">Transmembrane helix</keyword>
<dbReference type="SUPFAM" id="SSF46626">
    <property type="entry name" value="Cytochrome c"/>
    <property type="match status" value="1"/>
</dbReference>
<gene>
    <name evidence="15" type="primary">efeU</name>
    <name evidence="13" type="ORF">EQG53_12615</name>
    <name evidence="14" type="ORF">I6H83_09840</name>
    <name evidence="15" type="ORF">NCTC11165_01260</name>
</gene>
<evidence type="ECO:0000256" key="4">
    <source>
        <dbReference type="ARBA" id="ARBA00022692"/>
    </source>
</evidence>
<feature type="signal peptide" evidence="11">
    <location>
        <begin position="1"/>
        <end position="22"/>
    </location>
</feature>
<feature type="transmembrane region" description="Helical" evidence="10">
    <location>
        <begin position="457"/>
        <end position="474"/>
    </location>
</feature>